<dbReference type="RefSeq" id="XP_027361539.1">
    <property type="nucleotide sequence ID" value="XM_027505738.1"/>
</dbReference>
<keyword evidence="1" id="KW-1185">Reference proteome</keyword>
<organism evidence="1 2">
    <name type="scientific">Abrus precatorius</name>
    <name type="common">Indian licorice</name>
    <name type="synonym">Glycine abrus</name>
    <dbReference type="NCBI Taxonomy" id="3816"/>
    <lineage>
        <taxon>Eukaryota</taxon>
        <taxon>Viridiplantae</taxon>
        <taxon>Streptophyta</taxon>
        <taxon>Embryophyta</taxon>
        <taxon>Tracheophyta</taxon>
        <taxon>Spermatophyta</taxon>
        <taxon>Magnoliopsida</taxon>
        <taxon>eudicotyledons</taxon>
        <taxon>Gunneridae</taxon>
        <taxon>Pentapetalae</taxon>
        <taxon>rosids</taxon>
        <taxon>fabids</taxon>
        <taxon>Fabales</taxon>
        <taxon>Fabaceae</taxon>
        <taxon>Papilionoideae</taxon>
        <taxon>50 kb inversion clade</taxon>
        <taxon>NPAAA clade</taxon>
        <taxon>indigoferoid/millettioid clade</taxon>
        <taxon>Abreae</taxon>
        <taxon>Abrus</taxon>
    </lineage>
</organism>
<evidence type="ECO:0000313" key="2">
    <source>
        <dbReference type="RefSeq" id="XP_027361539.1"/>
    </source>
</evidence>
<dbReference type="Proteomes" id="UP000694853">
    <property type="component" value="Unplaced"/>
</dbReference>
<proteinExistence type="predicted"/>
<dbReference type="GeneID" id="113869419"/>
<dbReference type="PANTHER" id="PTHR35750">
    <property type="entry name" value="PHOSPHOLIPID HYDROPEROXIDE GLUTATHIONE PEROXIDASE"/>
    <property type="match status" value="1"/>
</dbReference>
<evidence type="ECO:0000313" key="1">
    <source>
        <dbReference type="Proteomes" id="UP000694853"/>
    </source>
</evidence>
<protein>
    <submittedName>
        <fullName evidence="2">Uncharacterized protein LOC113869419 isoform X2</fullName>
    </submittedName>
</protein>
<reference evidence="1" key="1">
    <citation type="journal article" date="2019" name="Toxins">
        <title>Detection of Abrin-Like and Prepropulchellin-Like Toxin Genes and Transcripts Using Whole Genome Sequencing and Full-Length Transcript Sequencing of Abrus precatorius.</title>
        <authorList>
            <person name="Hovde B.T."/>
            <person name="Daligault H.E."/>
            <person name="Hanschen E.R."/>
            <person name="Kunde Y.A."/>
            <person name="Johnson M.B."/>
            <person name="Starkenburg S.R."/>
            <person name="Johnson S.L."/>
        </authorList>
    </citation>
    <scope>NUCLEOTIDE SEQUENCE [LARGE SCALE GENOMIC DNA]</scope>
</reference>
<sequence length="143" mass="16124">MGLFRRIVGFLGFSRDDVHEHDSKDDEPDGQHRTARFRVKETGLPRKGFSVQAQVVVDRSQLGPVLTPSTSGDGEVQGLGWYTKRLMIDEDGDVADEFLDEVSSEIPARFKLKCGTRPVKVKQILSDGKIQQYVEHQGRLQRV</sequence>
<gene>
    <name evidence="2" type="primary">LOC113869419</name>
</gene>
<dbReference type="PANTHER" id="PTHR35750:SF1">
    <property type="entry name" value="PHOSPHOLIPID HYDROPEROXIDE GLUTATHIONE PEROXIDASE"/>
    <property type="match status" value="1"/>
</dbReference>
<reference evidence="2" key="2">
    <citation type="submission" date="2025-08" db="UniProtKB">
        <authorList>
            <consortium name="RefSeq"/>
        </authorList>
    </citation>
    <scope>IDENTIFICATION</scope>
    <source>
        <tissue evidence="2">Young leaves</tissue>
    </source>
</reference>
<name>A0A8B8M2X2_ABRPR</name>
<accession>A0A8B8M2X2</accession>
<dbReference type="AlphaFoldDB" id="A0A8B8M2X2"/>